<dbReference type="Gramene" id="AET1Gv20068500.10">
    <property type="protein sequence ID" value="AET1Gv20068500.10"/>
    <property type="gene ID" value="AET1Gv20068500"/>
</dbReference>
<dbReference type="SUPFAM" id="SSF53067">
    <property type="entry name" value="Actin-like ATPase domain"/>
    <property type="match status" value="1"/>
</dbReference>
<dbReference type="InterPro" id="IPR013126">
    <property type="entry name" value="Hsp_70_fam"/>
</dbReference>
<dbReference type="GO" id="GO:0140662">
    <property type="term" value="F:ATP-dependent protein folding chaperone"/>
    <property type="evidence" value="ECO:0007669"/>
    <property type="project" value="InterPro"/>
</dbReference>
<reference evidence="3" key="4">
    <citation type="submission" date="2019-03" db="UniProtKB">
        <authorList>
            <consortium name="EnsemblPlants"/>
        </authorList>
    </citation>
    <scope>IDENTIFICATION</scope>
</reference>
<dbReference type="Gene3D" id="3.30.420.40">
    <property type="match status" value="2"/>
</dbReference>
<dbReference type="Pfam" id="PF00012">
    <property type="entry name" value="HSP70"/>
    <property type="match status" value="1"/>
</dbReference>
<name>A0A452XMW4_AEGTS</name>
<organism evidence="3 4">
    <name type="scientific">Aegilops tauschii subsp. strangulata</name>
    <name type="common">Goatgrass</name>
    <dbReference type="NCBI Taxonomy" id="200361"/>
    <lineage>
        <taxon>Eukaryota</taxon>
        <taxon>Viridiplantae</taxon>
        <taxon>Streptophyta</taxon>
        <taxon>Embryophyta</taxon>
        <taxon>Tracheophyta</taxon>
        <taxon>Spermatophyta</taxon>
        <taxon>Magnoliopsida</taxon>
        <taxon>Liliopsida</taxon>
        <taxon>Poales</taxon>
        <taxon>Poaceae</taxon>
        <taxon>BOP clade</taxon>
        <taxon>Pooideae</taxon>
        <taxon>Triticodae</taxon>
        <taxon>Triticeae</taxon>
        <taxon>Triticinae</taxon>
        <taxon>Aegilops</taxon>
    </lineage>
</organism>
<dbReference type="Proteomes" id="UP000015105">
    <property type="component" value="Chromosome 1D"/>
</dbReference>
<dbReference type="GO" id="GO:0005524">
    <property type="term" value="F:ATP binding"/>
    <property type="evidence" value="ECO:0007669"/>
    <property type="project" value="UniProtKB-KW"/>
</dbReference>
<reference evidence="4" key="2">
    <citation type="journal article" date="2017" name="Nat. Plants">
        <title>The Aegilops tauschii genome reveals multiple impacts of transposons.</title>
        <authorList>
            <person name="Zhao G."/>
            <person name="Zou C."/>
            <person name="Li K."/>
            <person name="Wang K."/>
            <person name="Li T."/>
            <person name="Gao L."/>
            <person name="Zhang X."/>
            <person name="Wang H."/>
            <person name="Yang Z."/>
            <person name="Liu X."/>
            <person name="Jiang W."/>
            <person name="Mao L."/>
            <person name="Kong X."/>
            <person name="Jiao Y."/>
            <person name="Jia J."/>
        </authorList>
    </citation>
    <scope>NUCLEOTIDE SEQUENCE [LARGE SCALE GENOMIC DNA]</scope>
    <source>
        <strain evidence="4">cv. AL8/78</strain>
    </source>
</reference>
<evidence type="ECO:0000256" key="1">
    <source>
        <dbReference type="ARBA" id="ARBA00022741"/>
    </source>
</evidence>
<evidence type="ECO:0000313" key="4">
    <source>
        <dbReference type="Proteomes" id="UP000015105"/>
    </source>
</evidence>
<reference evidence="3" key="5">
    <citation type="journal article" date="2021" name="G3 (Bethesda)">
        <title>Aegilops tauschii genome assembly Aet v5.0 features greater sequence contiguity and improved annotation.</title>
        <authorList>
            <person name="Wang L."/>
            <person name="Zhu T."/>
            <person name="Rodriguez J.C."/>
            <person name="Deal K.R."/>
            <person name="Dubcovsky J."/>
            <person name="McGuire P.E."/>
            <person name="Lux T."/>
            <person name="Spannagl M."/>
            <person name="Mayer K.F.X."/>
            <person name="Baldrich P."/>
            <person name="Meyers B.C."/>
            <person name="Huo N."/>
            <person name="Gu Y.Q."/>
            <person name="Zhou H."/>
            <person name="Devos K.M."/>
            <person name="Bennetzen J.L."/>
            <person name="Unver T."/>
            <person name="Budak H."/>
            <person name="Gulick P.J."/>
            <person name="Galiba G."/>
            <person name="Kalapos B."/>
            <person name="Nelson D.R."/>
            <person name="Li P."/>
            <person name="You F.M."/>
            <person name="Luo M.C."/>
            <person name="Dvorak J."/>
        </authorList>
    </citation>
    <scope>NUCLEOTIDE SEQUENCE [LARGE SCALE GENOMIC DNA]</scope>
    <source>
        <strain evidence="3">cv. AL8/78</strain>
    </source>
</reference>
<dbReference type="PRINTS" id="PR00301">
    <property type="entry name" value="HEATSHOCK70"/>
</dbReference>
<evidence type="ECO:0000313" key="3">
    <source>
        <dbReference type="EnsemblPlants" id="AET1Gv20068500.10"/>
    </source>
</evidence>
<reference evidence="4" key="1">
    <citation type="journal article" date="2014" name="Science">
        <title>Ancient hybridizations among the ancestral genomes of bread wheat.</title>
        <authorList>
            <consortium name="International Wheat Genome Sequencing Consortium,"/>
            <person name="Marcussen T."/>
            <person name="Sandve S.R."/>
            <person name="Heier L."/>
            <person name="Spannagl M."/>
            <person name="Pfeifer M."/>
            <person name="Jakobsen K.S."/>
            <person name="Wulff B.B."/>
            <person name="Steuernagel B."/>
            <person name="Mayer K.F."/>
            <person name="Olsen O.A."/>
        </authorList>
    </citation>
    <scope>NUCLEOTIDE SEQUENCE [LARGE SCALE GENOMIC DNA]</scope>
    <source>
        <strain evidence="4">cv. AL8/78</strain>
    </source>
</reference>
<keyword evidence="1" id="KW-0547">Nucleotide-binding</keyword>
<dbReference type="InterPro" id="IPR043129">
    <property type="entry name" value="ATPase_NBD"/>
</dbReference>
<proteinExistence type="predicted"/>
<protein>
    <submittedName>
        <fullName evidence="3">Uncharacterized protein</fullName>
    </submittedName>
</protein>
<dbReference type="PANTHER" id="PTHR19375">
    <property type="entry name" value="HEAT SHOCK PROTEIN 70KDA"/>
    <property type="match status" value="1"/>
</dbReference>
<dbReference type="EnsemblPlants" id="AET1Gv20068500.10">
    <property type="protein sequence ID" value="AET1Gv20068500.10"/>
    <property type="gene ID" value="AET1Gv20068500"/>
</dbReference>
<keyword evidence="4" id="KW-1185">Reference proteome</keyword>
<dbReference type="AlphaFoldDB" id="A0A452XMW4"/>
<sequence>MDLFRKCMVPVEMCPGDAKMDKSIVHDVVGGSTRIPIVQQLHQDFFKGKKLCKSIKPDEAVAYGGVVQAAIFSGEGNEKVMDLLLFDVTPLSLGLETAGCTPAKTTCRLAICTPPADQDRNRDQSVTQDEVNIETIQQFV</sequence>
<keyword evidence="2" id="KW-0067">ATP-binding</keyword>
<reference evidence="3" key="3">
    <citation type="journal article" date="2017" name="Nature">
        <title>Genome sequence of the progenitor of the wheat D genome Aegilops tauschii.</title>
        <authorList>
            <person name="Luo M.C."/>
            <person name="Gu Y.Q."/>
            <person name="Puiu D."/>
            <person name="Wang H."/>
            <person name="Twardziok S.O."/>
            <person name="Deal K.R."/>
            <person name="Huo N."/>
            <person name="Zhu T."/>
            <person name="Wang L."/>
            <person name="Wang Y."/>
            <person name="McGuire P.E."/>
            <person name="Liu S."/>
            <person name="Long H."/>
            <person name="Ramasamy R.K."/>
            <person name="Rodriguez J.C."/>
            <person name="Van S.L."/>
            <person name="Yuan L."/>
            <person name="Wang Z."/>
            <person name="Xia Z."/>
            <person name="Xiao L."/>
            <person name="Anderson O.D."/>
            <person name="Ouyang S."/>
            <person name="Liang Y."/>
            <person name="Zimin A.V."/>
            <person name="Pertea G."/>
            <person name="Qi P."/>
            <person name="Bennetzen J.L."/>
            <person name="Dai X."/>
            <person name="Dawson M.W."/>
            <person name="Muller H.G."/>
            <person name="Kugler K."/>
            <person name="Rivarola-Duarte L."/>
            <person name="Spannagl M."/>
            <person name="Mayer K.F.X."/>
            <person name="Lu F.H."/>
            <person name="Bevan M.W."/>
            <person name="Leroy P."/>
            <person name="Li P."/>
            <person name="You F.M."/>
            <person name="Sun Q."/>
            <person name="Liu Z."/>
            <person name="Lyons E."/>
            <person name="Wicker T."/>
            <person name="Salzberg S.L."/>
            <person name="Devos K.M."/>
            <person name="Dvorak J."/>
        </authorList>
    </citation>
    <scope>NUCLEOTIDE SEQUENCE [LARGE SCALE GENOMIC DNA]</scope>
    <source>
        <strain evidence="3">cv. AL8/78</strain>
    </source>
</reference>
<evidence type="ECO:0000256" key="2">
    <source>
        <dbReference type="ARBA" id="ARBA00022840"/>
    </source>
</evidence>
<accession>A0A452XMW4</accession>